<dbReference type="Pfam" id="PF00069">
    <property type="entry name" value="Pkinase"/>
    <property type="match status" value="1"/>
</dbReference>
<evidence type="ECO:0000256" key="9">
    <source>
        <dbReference type="ARBA" id="ARBA00048367"/>
    </source>
</evidence>
<keyword evidence="5" id="KW-0547">Nucleotide-binding</keyword>
<dbReference type="PROSITE" id="PS00108">
    <property type="entry name" value="PROTEIN_KINASE_ST"/>
    <property type="match status" value="1"/>
</dbReference>
<dbReference type="InterPro" id="IPR011009">
    <property type="entry name" value="Kinase-like_dom_sf"/>
</dbReference>
<name>A0A8C2Y6Z3_COTJA</name>
<dbReference type="GeneTree" id="ENSGT00940000154770"/>
<dbReference type="EC" id="2.7.11.22" evidence="2"/>
<keyword evidence="12" id="KW-1185">Reference proteome</keyword>
<evidence type="ECO:0000313" key="12">
    <source>
        <dbReference type="Proteomes" id="UP000694412"/>
    </source>
</evidence>
<dbReference type="GO" id="GO:0005667">
    <property type="term" value="C:transcription regulator complex"/>
    <property type="evidence" value="ECO:0007669"/>
    <property type="project" value="Ensembl"/>
</dbReference>
<dbReference type="GO" id="GO:0097128">
    <property type="term" value="C:cyclin D1-CDK4 complex"/>
    <property type="evidence" value="ECO:0007669"/>
    <property type="project" value="Ensembl"/>
</dbReference>
<comment type="catalytic activity">
    <reaction evidence="9">
        <text>L-seryl-[protein] + ATP = O-phospho-L-seryl-[protein] + ADP + H(+)</text>
        <dbReference type="Rhea" id="RHEA:17989"/>
        <dbReference type="Rhea" id="RHEA-COMP:9863"/>
        <dbReference type="Rhea" id="RHEA-COMP:11604"/>
        <dbReference type="ChEBI" id="CHEBI:15378"/>
        <dbReference type="ChEBI" id="CHEBI:29999"/>
        <dbReference type="ChEBI" id="CHEBI:30616"/>
        <dbReference type="ChEBI" id="CHEBI:83421"/>
        <dbReference type="ChEBI" id="CHEBI:456216"/>
        <dbReference type="EC" id="2.7.11.22"/>
    </reaction>
</comment>
<dbReference type="GO" id="GO:0000082">
    <property type="term" value="P:G1/S transition of mitotic cell cycle"/>
    <property type="evidence" value="ECO:0007669"/>
    <property type="project" value="Ensembl"/>
</dbReference>
<proteinExistence type="inferred from homology"/>
<evidence type="ECO:0000256" key="5">
    <source>
        <dbReference type="ARBA" id="ARBA00022741"/>
    </source>
</evidence>
<evidence type="ECO:0000313" key="11">
    <source>
        <dbReference type="Ensembl" id="ENSCJPP00005004553.1"/>
    </source>
</evidence>
<evidence type="ECO:0000256" key="2">
    <source>
        <dbReference type="ARBA" id="ARBA00012425"/>
    </source>
</evidence>
<dbReference type="SMART" id="SM00220">
    <property type="entry name" value="S_TKc"/>
    <property type="match status" value="1"/>
</dbReference>
<sequence length="264" mass="28544">MSPPAALTLCVHQGAQCRCSYICPLGGAVSQFRCVSTRGRCLHVPLFVQQGALCRYFALCPPGGAVSLVCPLGGAVSMSRYEPVSTLGSGSSCSVFRARDRRNGRLVALKRVRVGSGRDGLPHNAVREVALLRSFRHFRHPNIVRLLDVCAVPRPHRGGSVTLVLEHVERDLRAVIDSAPQRGLPHSTAKAVLLQLLSGLDFLHSRRVLHRDLKPENVLLSRRGRVKVADFGLARIYSANSAMTPGVCGALWVTMALAASSLRC</sequence>
<dbReference type="GO" id="GO:0071222">
    <property type="term" value="P:cellular response to lipopolysaccharide"/>
    <property type="evidence" value="ECO:0007669"/>
    <property type="project" value="Ensembl"/>
</dbReference>
<dbReference type="GO" id="GO:0061469">
    <property type="term" value="P:regulation of type B pancreatic cell proliferation"/>
    <property type="evidence" value="ECO:0007669"/>
    <property type="project" value="Ensembl"/>
</dbReference>
<evidence type="ECO:0000256" key="1">
    <source>
        <dbReference type="ARBA" id="ARBA00006485"/>
    </source>
</evidence>
<dbReference type="GO" id="GO:0030332">
    <property type="term" value="F:cyclin binding"/>
    <property type="evidence" value="ECO:0007669"/>
    <property type="project" value="Ensembl"/>
</dbReference>
<comment type="similarity">
    <text evidence="1">Belongs to the protein kinase superfamily. CMGC Ser/Thr protein kinase family. CDC2/CDKX subfamily.</text>
</comment>
<dbReference type="GO" id="GO:0097130">
    <property type="term" value="C:cyclin D3-CDK4 complex"/>
    <property type="evidence" value="ECO:0007669"/>
    <property type="project" value="Ensembl"/>
</dbReference>
<protein>
    <recommendedName>
        <fullName evidence="2">cyclin-dependent kinase</fullName>
        <ecNumber evidence="2">2.7.11.22</ecNumber>
    </recommendedName>
</protein>
<dbReference type="GO" id="GO:0005923">
    <property type="term" value="C:bicellular tight junction"/>
    <property type="evidence" value="ECO:0007669"/>
    <property type="project" value="Ensembl"/>
</dbReference>
<dbReference type="GO" id="GO:0000785">
    <property type="term" value="C:chromatin"/>
    <property type="evidence" value="ECO:0007669"/>
    <property type="project" value="Ensembl"/>
</dbReference>
<keyword evidence="7" id="KW-0067">ATP-binding</keyword>
<dbReference type="GO" id="GO:0007165">
    <property type="term" value="P:signal transduction"/>
    <property type="evidence" value="ECO:0007669"/>
    <property type="project" value="Ensembl"/>
</dbReference>
<dbReference type="GO" id="GO:0004693">
    <property type="term" value="F:cyclin-dependent protein serine/threonine kinase activity"/>
    <property type="evidence" value="ECO:0007669"/>
    <property type="project" value="UniProtKB-EC"/>
</dbReference>
<dbReference type="GO" id="GO:0010468">
    <property type="term" value="P:regulation of gene expression"/>
    <property type="evidence" value="ECO:0007669"/>
    <property type="project" value="Ensembl"/>
</dbReference>
<dbReference type="GO" id="GO:0005730">
    <property type="term" value="C:nucleolus"/>
    <property type="evidence" value="ECO:0007669"/>
    <property type="project" value="Ensembl"/>
</dbReference>
<dbReference type="AlphaFoldDB" id="A0A8C2Y6Z3"/>
<dbReference type="GO" id="GO:1904628">
    <property type="term" value="P:cellular response to phorbol 13-acetate 12-myristate"/>
    <property type="evidence" value="ECO:0007669"/>
    <property type="project" value="Ensembl"/>
</dbReference>
<dbReference type="GO" id="GO:0009410">
    <property type="term" value="P:response to xenobiotic stimulus"/>
    <property type="evidence" value="ECO:0007669"/>
    <property type="project" value="Ensembl"/>
</dbReference>
<organism evidence="11 12">
    <name type="scientific">Coturnix japonica</name>
    <name type="common">Japanese quail</name>
    <name type="synonym">Coturnix coturnix japonica</name>
    <dbReference type="NCBI Taxonomy" id="93934"/>
    <lineage>
        <taxon>Eukaryota</taxon>
        <taxon>Metazoa</taxon>
        <taxon>Chordata</taxon>
        <taxon>Craniata</taxon>
        <taxon>Vertebrata</taxon>
        <taxon>Euteleostomi</taxon>
        <taxon>Archelosauria</taxon>
        <taxon>Archosauria</taxon>
        <taxon>Dinosauria</taxon>
        <taxon>Saurischia</taxon>
        <taxon>Theropoda</taxon>
        <taxon>Coelurosauria</taxon>
        <taxon>Aves</taxon>
        <taxon>Neognathae</taxon>
        <taxon>Galloanserae</taxon>
        <taxon>Galliformes</taxon>
        <taxon>Phasianidae</taxon>
        <taxon>Perdicinae</taxon>
        <taxon>Coturnix</taxon>
    </lineage>
</organism>
<dbReference type="Ensembl" id="ENSCJPT00005007594.1">
    <property type="protein sequence ID" value="ENSCJPP00005004553.1"/>
    <property type="gene ID" value="ENSCJPG00005004487.1"/>
</dbReference>
<dbReference type="GO" id="GO:0005654">
    <property type="term" value="C:nucleoplasm"/>
    <property type="evidence" value="ECO:0007669"/>
    <property type="project" value="Ensembl"/>
</dbReference>
<dbReference type="Gene3D" id="1.10.510.10">
    <property type="entry name" value="Transferase(Phosphotransferase) domain 1"/>
    <property type="match status" value="1"/>
</dbReference>
<dbReference type="PANTHER" id="PTHR24056:SF472">
    <property type="entry name" value="CYCLIN-DEPENDENT KINASE 4, ISOFORM A"/>
    <property type="match status" value="1"/>
</dbReference>
<dbReference type="GO" id="GO:0031965">
    <property type="term" value="C:nuclear membrane"/>
    <property type="evidence" value="ECO:0007669"/>
    <property type="project" value="Ensembl"/>
</dbReference>
<comment type="catalytic activity">
    <reaction evidence="8">
        <text>L-threonyl-[protein] + ATP = O-phospho-L-threonyl-[protein] + ADP + H(+)</text>
        <dbReference type="Rhea" id="RHEA:46608"/>
        <dbReference type="Rhea" id="RHEA-COMP:11060"/>
        <dbReference type="Rhea" id="RHEA-COMP:11605"/>
        <dbReference type="ChEBI" id="CHEBI:15378"/>
        <dbReference type="ChEBI" id="CHEBI:30013"/>
        <dbReference type="ChEBI" id="CHEBI:30616"/>
        <dbReference type="ChEBI" id="CHEBI:61977"/>
        <dbReference type="ChEBI" id="CHEBI:456216"/>
        <dbReference type="EC" id="2.7.11.22"/>
    </reaction>
</comment>
<reference evidence="11" key="3">
    <citation type="submission" date="2025-09" db="UniProtKB">
        <authorList>
            <consortium name="Ensembl"/>
        </authorList>
    </citation>
    <scope>IDENTIFICATION</scope>
</reference>
<dbReference type="GO" id="GO:0097129">
    <property type="term" value="C:cyclin D2-CDK4 complex"/>
    <property type="evidence" value="ECO:0007669"/>
    <property type="project" value="Ensembl"/>
</dbReference>
<dbReference type="GO" id="GO:0005829">
    <property type="term" value="C:cytosol"/>
    <property type="evidence" value="ECO:0007669"/>
    <property type="project" value="Ensembl"/>
</dbReference>
<dbReference type="InterPro" id="IPR000719">
    <property type="entry name" value="Prot_kinase_dom"/>
</dbReference>
<dbReference type="PROSITE" id="PS50011">
    <property type="entry name" value="PROTEIN_KINASE_DOM"/>
    <property type="match status" value="1"/>
</dbReference>
<evidence type="ECO:0000256" key="4">
    <source>
        <dbReference type="ARBA" id="ARBA00022679"/>
    </source>
</evidence>
<dbReference type="GO" id="GO:0048146">
    <property type="term" value="P:positive regulation of fibroblast proliferation"/>
    <property type="evidence" value="ECO:0007669"/>
    <property type="project" value="Ensembl"/>
</dbReference>
<dbReference type="GO" id="GO:1904637">
    <property type="term" value="P:cellular response to ionomycin"/>
    <property type="evidence" value="ECO:0007669"/>
    <property type="project" value="Ensembl"/>
</dbReference>
<keyword evidence="3" id="KW-0723">Serine/threonine-protein kinase</keyword>
<feature type="domain" description="Protein kinase" evidence="10">
    <location>
        <begin position="81"/>
        <end position="264"/>
    </location>
</feature>
<reference evidence="11" key="1">
    <citation type="submission" date="2015-11" db="EMBL/GenBank/DDBJ databases">
        <authorList>
            <consortium name="International Coturnix japonica Genome Analysis Consortium"/>
            <person name="Warren W."/>
            <person name="Burt D.W."/>
            <person name="Antin P.B."/>
            <person name="Lanford R."/>
            <person name="Gros J."/>
            <person name="Wilson R.K."/>
        </authorList>
    </citation>
    <scope>NUCLEOTIDE SEQUENCE [LARGE SCALE GENOMIC DNA]</scope>
</reference>
<gene>
    <name evidence="11" type="primary">CDK4</name>
</gene>
<dbReference type="PANTHER" id="PTHR24056">
    <property type="entry name" value="CELL DIVISION PROTEIN KINASE"/>
    <property type="match status" value="1"/>
</dbReference>
<dbReference type="Gene3D" id="3.30.200.20">
    <property type="entry name" value="Phosphorylase Kinase, domain 1"/>
    <property type="match status" value="1"/>
</dbReference>
<dbReference type="InterPro" id="IPR008271">
    <property type="entry name" value="Ser/Thr_kinase_AS"/>
</dbReference>
<dbReference type="GO" id="GO:0010971">
    <property type="term" value="P:positive regulation of G2/M transition of mitotic cell cycle"/>
    <property type="evidence" value="ECO:0007669"/>
    <property type="project" value="Ensembl"/>
</dbReference>
<dbReference type="SUPFAM" id="SSF56112">
    <property type="entry name" value="Protein kinase-like (PK-like)"/>
    <property type="match status" value="1"/>
</dbReference>
<evidence type="ECO:0000259" key="10">
    <source>
        <dbReference type="PROSITE" id="PS50011"/>
    </source>
</evidence>
<accession>A0A8C2Y6Z3</accession>
<evidence type="ECO:0000256" key="7">
    <source>
        <dbReference type="ARBA" id="ARBA00022840"/>
    </source>
</evidence>
<keyword evidence="4" id="KW-0808">Transferase</keyword>
<reference evidence="11" key="2">
    <citation type="submission" date="2025-08" db="UniProtKB">
        <authorList>
            <consortium name="Ensembl"/>
        </authorList>
    </citation>
    <scope>IDENTIFICATION</scope>
</reference>
<dbReference type="FunFam" id="3.30.200.20:FF:000124">
    <property type="entry name" value="Cyclin-dependent kinase 4"/>
    <property type="match status" value="1"/>
</dbReference>
<evidence type="ECO:0000256" key="6">
    <source>
        <dbReference type="ARBA" id="ARBA00022777"/>
    </source>
</evidence>
<keyword evidence="6" id="KW-0418">Kinase</keyword>
<dbReference type="Proteomes" id="UP000694412">
    <property type="component" value="Chromosome LGE22C19W28_E50C23"/>
</dbReference>
<dbReference type="GO" id="GO:0071353">
    <property type="term" value="P:cellular response to interleukin-4"/>
    <property type="evidence" value="ECO:0007669"/>
    <property type="project" value="Ensembl"/>
</dbReference>
<dbReference type="GO" id="GO:0005524">
    <property type="term" value="F:ATP binding"/>
    <property type="evidence" value="ECO:0007669"/>
    <property type="project" value="UniProtKB-KW"/>
</dbReference>
<evidence type="ECO:0000256" key="8">
    <source>
        <dbReference type="ARBA" id="ARBA00047811"/>
    </source>
</evidence>
<evidence type="ECO:0000256" key="3">
    <source>
        <dbReference type="ARBA" id="ARBA00022527"/>
    </source>
</evidence>
<dbReference type="InterPro" id="IPR050108">
    <property type="entry name" value="CDK"/>
</dbReference>